<gene>
    <name evidence="1" type="ORF">F2Q70_00007089</name>
</gene>
<protein>
    <submittedName>
        <fullName evidence="1">Uncharacterized protein</fullName>
    </submittedName>
</protein>
<proteinExistence type="predicted"/>
<evidence type="ECO:0000313" key="1">
    <source>
        <dbReference type="EMBL" id="KAF2609841.1"/>
    </source>
</evidence>
<name>A0A8S9LVL1_BRACR</name>
<reference evidence="1" key="1">
    <citation type="submission" date="2019-12" db="EMBL/GenBank/DDBJ databases">
        <title>Genome sequencing and annotation of Brassica cretica.</title>
        <authorList>
            <person name="Studholme D.J."/>
            <person name="Sarris P.F."/>
        </authorList>
    </citation>
    <scope>NUCLEOTIDE SEQUENCE</scope>
    <source>
        <strain evidence="1">PFS-102/07</strain>
        <tissue evidence="1">Leaf</tissue>
    </source>
</reference>
<accession>A0A8S9LVL1</accession>
<comment type="caution">
    <text evidence="1">The sequence shown here is derived from an EMBL/GenBank/DDBJ whole genome shotgun (WGS) entry which is preliminary data.</text>
</comment>
<dbReference type="EMBL" id="QGKY02000089">
    <property type="protein sequence ID" value="KAF2609841.1"/>
    <property type="molecule type" value="Genomic_DNA"/>
</dbReference>
<dbReference type="AlphaFoldDB" id="A0A8S9LVL1"/>
<sequence>MGLQGSFGPRVTPFFFVDQTFTPQDVASKALRLAQEWNLAQRPQNQVLEQAKTLPKAPHLHLDQSTRLICKTDAA</sequence>
<organism evidence="1">
    <name type="scientific">Brassica cretica</name>
    <name type="common">Mustard</name>
    <dbReference type="NCBI Taxonomy" id="69181"/>
    <lineage>
        <taxon>Eukaryota</taxon>
        <taxon>Viridiplantae</taxon>
        <taxon>Streptophyta</taxon>
        <taxon>Embryophyta</taxon>
        <taxon>Tracheophyta</taxon>
        <taxon>Spermatophyta</taxon>
        <taxon>Magnoliopsida</taxon>
        <taxon>eudicotyledons</taxon>
        <taxon>Gunneridae</taxon>
        <taxon>Pentapetalae</taxon>
        <taxon>rosids</taxon>
        <taxon>malvids</taxon>
        <taxon>Brassicales</taxon>
        <taxon>Brassicaceae</taxon>
        <taxon>Brassiceae</taxon>
        <taxon>Brassica</taxon>
    </lineage>
</organism>